<evidence type="ECO:0000313" key="2">
    <source>
        <dbReference type="Proteomes" id="UP001152795"/>
    </source>
</evidence>
<sequence>MHQSCAHFAVFQDSETERRFEFVGKKSRKATYNGKTDKLELTRRNMKAFKSFVLVVCVCLILNGNVASAIDTGISMGISLYSEDWINLCLRIMKKMALPFKPKEKHNVQPPQPLKDKAPLSKSTAYKELRDSGILVLPKRLRNQTSKHFDIQRCHMLSDHAFVLESGVCARACLQPLDLDFGLHQLPKLTESVQTFTGLKFDGCRRQLSS</sequence>
<comment type="caution">
    <text evidence="1">The sequence shown here is derived from an EMBL/GenBank/DDBJ whole genome shotgun (WGS) entry which is preliminary data.</text>
</comment>
<dbReference type="OrthoDB" id="6627680at2759"/>
<proteinExistence type="predicted"/>
<protein>
    <submittedName>
        <fullName evidence="1">Uncharacterized protein</fullName>
    </submittedName>
</protein>
<name>A0A6S7IA42_PARCT</name>
<dbReference type="AlphaFoldDB" id="A0A6S7IA42"/>
<feature type="non-terminal residue" evidence="1">
    <location>
        <position position="1"/>
    </location>
</feature>
<gene>
    <name evidence="1" type="ORF">PACLA_8A085133</name>
</gene>
<dbReference type="EMBL" id="CACRXK020008824">
    <property type="protein sequence ID" value="CAB4015735.1"/>
    <property type="molecule type" value="Genomic_DNA"/>
</dbReference>
<organism evidence="1 2">
    <name type="scientific">Paramuricea clavata</name>
    <name type="common">Red gorgonian</name>
    <name type="synonym">Violescent sea-whip</name>
    <dbReference type="NCBI Taxonomy" id="317549"/>
    <lineage>
        <taxon>Eukaryota</taxon>
        <taxon>Metazoa</taxon>
        <taxon>Cnidaria</taxon>
        <taxon>Anthozoa</taxon>
        <taxon>Octocorallia</taxon>
        <taxon>Malacalcyonacea</taxon>
        <taxon>Plexauridae</taxon>
        <taxon>Paramuricea</taxon>
    </lineage>
</organism>
<evidence type="ECO:0000313" key="1">
    <source>
        <dbReference type="EMBL" id="CAB4015735.1"/>
    </source>
</evidence>
<reference evidence="1" key="1">
    <citation type="submission" date="2020-04" db="EMBL/GenBank/DDBJ databases">
        <authorList>
            <person name="Alioto T."/>
            <person name="Alioto T."/>
            <person name="Gomez Garrido J."/>
        </authorList>
    </citation>
    <scope>NUCLEOTIDE SEQUENCE</scope>
    <source>
        <strain evidence="1">A484AB</strain>
    </source>
</reference>
<accession>A0A6S7IA42</accession>
<keyword evidence="2" id="KW-1185">Reference proteome</keyword>
<dbReference type="Proteomes" id="UP001152795">
    <property type="component" value="Unassembled WGS sequence"/>
</dbReference>